<dbReference type="STRING" id="1774970.AUC70_02325"/>
<evidence type="ECO:0000259" key="1">
    <source>
        <dbReference type="SMART" id="SM00382"/>
    </source>
</evidence>
<organism evidence="2 3">
    <name type="scientific">Methyloceanibacter stevinii</name>
    <dbReference type="NCBI Taxonomy" id="1774970"/>
    <lineage>
        <taxon>Bacteria</taxon>
        <taxon>Pseudomonadati</taxon>
        <taxon>Pseudomonadota</taxon>
        <taxon>Alphaproteobacteria</taxon>
        <taxon>Hyphomicrobiales</taxon>
        <taxon>Hyphomicrobiaceae</taxon>
        <taxon>Methyloceanibacter</taxon>
    </lineage>
</organism>
<gene>
    <name evidence="2" type="ORF">AUC70_02325</name>
</gene>
<accession>A0A1E3VQD1</accession>
<dbReference type="InterPro" id="IPR027417">
    <property type="entry name" value="P-loop_NTPase"/>
</dbReference>
<dbReference type="Gene3D" id="1.10.8.80">
    <property type="entry name" value="Magnesium chelatase subunit I, C-Terminal domain"/>
    <property type="match status" value="1"/>
</dbReference>
<dbReference type="Proteomes" id="UP000094172">
    <property type="component" value="Unassembled WGS sequence"/>
</dbReference>
<dbReference type="InterPro" id="IPR003593">
    <property type="entry name" value="AAA+_ATPase"/>
</dbReference>
<dbReference type="PANTHER" id="PTHR42759:SF6">
    <property type="entry name" value="REGULATORY PROTEIN-RELATED"/>
    <property type="match status" value="1"/>
</dbReference>
<reference evidence="2 3" key="1">
    <citation type="journal article" date="2016" name="Environ. Microbiol.">
        <title>New Methyloceanibacter diversity from North Sea sediments includes methanotroph containing solely the soluble methane monooxygenase.</title>
        <authorList>
            <person name="Vekeman B."/>
            <person name="Kerckhof F.M."/>
            <person name="Cremers G."/>
            <person name="de Vos P."/>
            <person name="Vandamme P."/>
            <person name="Boon N."/>
            <person name="Op den Camp H.J."/>
            <person name="Heylen K."/>
        </authorList>
    </citation>
    <scope>NUCLEOTIDE SEQUENCE [LARGE SCALE GENOMIC DNA]</scope>
    <source>
        <strain evidence="2 3">R-67176</strain>
    </source>
</reference>
<dbReference type="Pfam" id="PF17863">
    <property type="entry name" value="AAA_lid_2"/>
    <property type="match status" value="1"/>
</dbReference>
<dbReference type="AlphaFoldDB" id="A0A1E3VQD1"/>
<dbReference type="SUPFAM" id="SSF52540">
    <property type="entry name" value="P-loop containing nucleoside triphosphate hydrolases"/>
    <property type="match status" value="1"/>
</dbReference>
<dbReference type="Pfam" id="PF07726">
    <property type="entry name" value="AAA_3"/>
    <property type="match status" value="1"/>
</dbReference>
<keyword evidence="3" id="KW-1185">Reference proteome</keyword>
<dbReference type="EMBL" id="LPWE01000010">
    <property type="protein sequence ID" value="ODR95738.1"/>
    <property type="molecule type" value="Genomic_DNA"/>
</dbReference>
<dbReference type="InterPro" id="IPR050764">
    <property type="entry name" value="CbbQ/NirQ/NorQ/GpvN"/>
</dbReference>
<protein>
    <submittedName>
        <fullName evidence="2">AAA family ATPase</fullName>
    </submittedName>
</protein>
<dbReference type="CDD" id="cd00009">
    <property type="entry name" value="AAA"/>
    <property type="match status" value="1"/>
</dbReference>
<evidence type="ECO:0000313" key="2">
    <source>
        <dbReference type="EMBL" id="ODR95738.1"/>
    </source>
</evidence>
<dbReference type="InterPro" id="IPR041628">
    <property type="entry name" value="ChlI/MoxR_AAA_lid"/>
</dbReference>
<dbReference type="InterPro" id="IPR011703">
    <property type="entry name" value="ATPase_AAA-3"/>
</dbReference>
<feature type="domain" description="AAA+ ATPase" evidence="1">
    <location>
        <begin position="54"/>
        <end position="198"/>
    </location>
</feature>
<evidence type="ECO:0000313" key="3">
    <source>
        <dbReference type="Proteomes" id="UP000094172"/>
    </source>
</evidence>
<dbReference type="GO" id="GO:0005524">
    <property type="term" value="F:ATP binding"/>
    <property type="evidence" value="ECO:0007669"/>
    <property type="project" value="InterPro"/>
</dbReference>
<dbReference type="Gene3D" id="3.40.50.300">
    <property type="entry name" value="P-loop containing nucleotide triphosphate hydrolases"/>
    <property type="match status" value="1"/>
</dbReference>
<sequence>MAGLAESPADSASRDQRIDLANWRDRALAFEGVLRNTIIGQDRVLRLLTIAIFARGHVLLEGDVGVGKTTLLRAATRALGGAFERVEGTIDLMPADLIYHTYLDEDGRPRVEPGPVLRQGEDLTVFFFNEINRARPQVHSLLLRLMAERSVTAFNREYFFPHLLIFADRNRIEREETFELPAAARDRFFMEISMETPKDREIRRALAFDRRFYDADALVQSVTEDVLDHSLLNDVARGVQARIQTSEALEKYTLDLWSAIRDPVSAGIEISGVDMSRLVQGGASPRGIAYLVRGARVEAWLNGRDMVVPEDIRSVFPEIMSHRVFLDPIYELRREALVEALFAEVFAKVPAP</sequence>
<proteinExistence type="predicted"/>
<dbReference type="GO" id="GO:0016887">
    <property type="term" value="F:ATP hydrolysis activity"/>
    <property type="evidence" value="ECO:0007669"/>
    <property type="project" value="InterPro"/>
</dbReference>
<dbReference type="PANTHER" id="PTHR42759">
    <property type="entry name" value="MOXR FAMILY PROTEIN"/>
    <property type="match status" value="1"/>
</dbReference>
<comment type="caution">
    <text evidence="2">The sequence shown here is derived from an EMBL/GenBank/DDBJ whole genome shotgun (WGS) entry which is preliminary data.</text>
</comment>
<dbReference type="PIRSF" id="PIRSF002849">
    <property type="entry name" value="AAA_ATPase_chaperone_MoxR_prd"/>
    <property type="match status" value="1"/>
</dbReference>
<dbReference type="RefSeq" id="WP_069443930.1">
    <property type="nucleotide sequence ID" value="NZ_LPWE01000010.1"/>
</dbReference>
<name>A0A1E3VQD1_9HYPH</name>
<dbReference type="SMART" id="SM00382">
    <property type="entry name" value="AAA"/>
    <property type="match status" value="1"/>
</dbReference>